<evidence type="ECO:0000256" key="1">
    <source>
        <dbReference type="SAM" id="Coils"/>
    </source>
</evidence>
<evidence type="ECO:0000313" key="3">
    <source>
        <dbReference type="Proteomes" id="UP000008672"/>
    </source>
</evidence>
<reference evidence="2" key="2">
    <citation type="submission" date="2025-08" db="UniProtKB">
        <authorList>
            <consortium name="Ensembl"/>
        </authorList>
    </citation>
    <scope>IDENTIFICATION</scope>
</reference>
<dbReference type="AlphaFoldDB" id="H3AWZ2"/>
<dbReference type="Ensembl" id="ENSLACT00000014262.1">
    <property type="protein sequence ID" value="ENSLACP00000014163.1"/>
    <property type="gene ID" value="ENSLACG00000012469.1"/>
</dbReference>
<feature type="coiled-coil region" evidence="1">
    <location>
        <begin position="57"/>
        <end position="84"/>
    </location>
</feature>
<dbReference type="GeneTree" id="ENSGT00940000164075"/>
<evidence type="ECO:0008006" key="4">
    <source>
        <dbReference type="Google" id="ProtNLM"/>
    </source>
</evidence>
<dbReference type="InParanoid" id="H3AWZ2"/>
<name>H3AWZ2_LATCH</name>
<dbReference type="EMBL" id="AFYH01124933">
    <property type="status" value="NOT_ANNOTATED_CDS"/>
    <property type="molecule type" value="Genomic_DNA"/>
</dbReference>
<organism evidence="2 3">
    <name type="scientific">Latimeria chalumnae</name>
    <name type="common">Coelacanth</name>
    <dbReference type="NCBI Taxonomy" id="7897"/>
    <lineage>
        <taxon>Eukaryota</taxon>
        <taxon>Metazoa</taxon>
        <taxon>Chordata</taxon>
        <taxon>Craniata</taxon>
        <taxon>Vertebrata</taxon>
        <taxon>Euteleostomi</taxon>
        <taxon>Coelacanthiformes</taxon>
        <taxon>Coelacanthidae</taxon>
        <taxon>Latimeria</taxon>
    </lineage>
</organism>
<dbReference type="Proteomes" id="UP000008672">
    <property type="component" value="Unassembled WGS sequence"/>
</dbReference>
<protein>
    <recommendedName>
        <fullName evidence="4">L1 transposable element RRM domain-containing protein</fullName>
    </recommendedName>
</protein>
<dbReference type="InterPro" id="IPR004244">
    <property type="entry name" value="Transposase_22"/>
</dbReference>
<proteinExistence type="predicted"/>
<keyword evidence="1" id="KW-0175">Coiled coil</keyword>
<dbReference type="HOGENOM" id="CLU_062834_2_2_1"/>
<reference evidence="2" key="3">
    <citation type="submission" date="2025-09" db="UniProtKB">
        <authorList>
            <consortium name="Ensembl"/>
        </authorList>
    </citation>
    <scope>IDENTIFICATION</scope>
</reference>
<dbReference type="Gene3D" id="1.20.5.340">
    <property type="match status" value="1"/>
</dbReference>
<accession>H3AWZ2</accession>
<reference evidence="3" key="1">
    <citation type="submission" date="2011-08" db="EMBL/GenBank/DDBJ databases">
        <title>The draft genome of Latimeria chalumnae.</title>
        <authorList>
            <person name="Di Palma F."/>
            <person name="Alfoldi J."/>
            <person name="Johnson J."/>
            <person name="Berlin A."/>
            <person name="Gnerre S."/>
            <person name="Jaffe D."/>
            <person name="MacCallum I."/>
            <person name="Young S."/>
            <person name="Walker B.J."/>
            <person name="Lander E."/>
            <person name="Lindblad-Toh K."/>
        </authorList>
    </citation>
    <scope>NUCLEOTIDE SEQUENCE [LARGE SCALE GENOMIC DNA]</scope>
    <source>
        <strain evidence="3">Wild caught</strain>
    </source>
</reference>
<dbReference type="PANTHER" id="PTHR11505">
    <property type="entry name" value="L1 TRANSPOSABLE ELEMENT-RELATED"/>
    <property type="match status" value="1"/>
</dbReference>
<dbReference type="Gene3D" id="3.30.70.1820">
    <property type="entry name" value="L1 transposable element, RRM domain"/>
    <property type="match status" value="1"/>
</dbReference>
<sequence length="214" mass="25189">PKDLFQLLQEIKKGNNIIKSKINELTSTVATLDKKISKIAGCMGHAEKRIGNTKDAIGAMEKRMDTMQKEMHNLKGKFDDLKNRAYRANIRLVRLPEGAEDNNPQKFLETWLPQLLQLQDLPCRLEIEQVHWMLRPRLSPEDKLRMLVFKMLRFADKELIMRRTRALKSLSYKQHRIHLFPDLRKQKEFDQAKSMCRACSIPFELLYPAKLKME</sequence>
<evidence type="ECO:0000313" key="2">
    <source>
        <dbReference type="Ensembl" id="ENSLACP00000014163.1"/>
    </source>
</evidence>
<keyword evidence="3" id="KW-1185">Reference proteome</keyword>